<sequence>IFRPEMSQEATKGLVAGKKEWRETSIMDLPDNCLTKVIDKLDLASSLKLRLNKRLNGLQMSVKNKLKSIKLELWTLFILH</sequence>
<dbReference type="Proteomes" id="UP001432027">
    <property type="component" value="Unassembled WGS sequence"/>
</dbReference>
<proteinExistence type="predicted"/>
<keyword evidence="2" id="KW-1185">Reference proteome</keyword>
<dbReference type="EMBL" id="BTSX01000004">
    <property type="protein sequence ID" value="GMS96972.1"/>
    <property type="molecule type" value="Genomic_DNA"/>
</dbReference>
<gene>
    <name evidence="1" type="ORF">PENTCL1PPCAC_19147</name>
</gene>
<feature type="non-terminal residue" evidence="1">
    <location>
        <position position="80"/>
    </location>
</feature>
<protein>
    <recommendedName>
        <fullName evidence="3">F-box domain-containing protein</fullName>
    </recommendedName>
</protein>
<evidence type="ECO:0000313" key="1">
    <source>
        <dbReference type="EMBL" id="GMS96972.1"/>
    </source>
</evidence>
<name>A0AAV5TRB1_9BILA</name>
<evidence type="ECO:0000313" key="2">
    <source>
        <dbReference type="Proteomes" id="UP001432027"/>
    </source>
</evidence>
<accession>A0AAV5TRB1</accession>
<dbReference type="AlphaFoldDB" id="A0AAV5TRB1"/>
<reference evidence="1" key="1">
    <citation type="submission" date="2023-10" db="EMBL/GenBank/DDBJ databases">
        <title>Genome assembly of Pristionchus species.</title>
        <authorList>
            <person name="Yoshida K."/>
            <person name="Sommer R.J."/>
        </authorList>
    </citation>
    <scope>NUCLEOTIDE SEQUENCE</scope>
    <source>
        <strain evidence="1">RS0144</strain>
    </source>
</reference>
<evidence type="ECO:0008006" key="3">
    <source>
        <dbReference type="Google" id="ProtNLM"/>
    </source>
</evidence>
<organism evidence="1 2">
    <name type="scientific">Pristionchus entomophagus</name>
    <dbReference type="NCBI Taxonomy" id="358040"/>
    <lineage>
        <taxon>Eukaryota</taxon>
        <taxon>Metazoa</taxon>
        <taxon>Ecdysozoa</taxon>
        <taxon>Nematoda</taxon>
        <taxon>Chromadorea</taxon>
        <taxon>Rhabditida</taxon>
        <taxon>Rhabditina</taxon>
        <taxon>Diplogasteromorpha</taxon>
        <taxon>Diplogasteroidea</taxon>
        <taxon>Neodiplogasteridae</taxon>
        <taxon>Pristionchus</taxon>
    </lineage>
</organism>
<comment type="caution">
    <text evidence="1">The sequence shown here is derived from an EMBL/GenBank/DDBJ whole genome shotgun (WGS) entry which is preliminary data.</text>
</comment>
<feature type="non-terminal residue" evidence="1">
    <location>
        <position position="1"/>
    </location>
</feature>